<evidence type="ECO:0000313" key="3">
    <source>
        <dbReference type="EMBL" id="GBG32786.1"/>
    </source>
</evidence>
<dbReference type="InterPro" id="IPR049163">
    <property type="entry name" value="Pif1-like_2B_dom"/>
</dbReference>
<keyword evidence="1" id="KW-0378">Hydrolase</keyword>
<dbReference type="PANTHER" id="PTHR47642">
    <property type="entry name" value="ATP-DEPENDENT DNA HELICASE"/>
    <property type="match status" value="1"/>
</dbReference>
<dbReference type="GO" id="GO:0043139">
    <property type="term" value="F:5'-3' DNA helicase activity"/>
    <property type="evidence" value="ECO:0007669"/>
    <property type="project" value="UniProtKB-EC"/>
</dbReference>
<evidence type="ECO:0000259" key="2">
    <source>
        <dbReference type="SMART" id="SM00382"/>
    </source>
</evidence>
<dbReference type="AlphaFoldDB" id="A0A2R5GPI1"/>
<keyword evidence="4" id="KW-1185">Reference proteome</keyword>
<keyword evidence="1" id="KW-0233">DNA recombination</keyword>
<dbReference type="GO" id="GO:0016887">
    <property type="term" value="F:ATP hydrolysis activity"/>
    <property type="evidence" value="ECO:0007669"/>
    <property type="project" value="RHEA"/>
</dbReference>
<dbReference type="SMART" id="SM00382">
    <property type="entry name" value="AAA"/>
    <property type="match status" value="1"/>
</dbReference>
<evidence type="ECO:0000313" key="4">
    <source>
        <dbReference type="Proteomes" id="UP000241890"/>
    </source>
</evidence>
<dbReference type="EC" id="5.6.2.3" evidence="1"/>
<dbReference type="GO" id="GO:0006281">
    <property type="term" value="P:DNA repair"/>
    <property type="evidence" value="ECO:0007669"/>
    <property type="project" value="UniProtKB-KW"/>
</dbReference>
<evidence type="ECO:0000256" key="1">
    <source>
        <dbReference type="RuleBase" id="RU363044"/>
    </source>
</evidence>
<dbReference type="InterPro" id="IPR003593">
    <property type="entry name" value="AAA+_ATPase"/>
</dbReference>
<keyword evidence="1 3" id="KW-0347">Helicase</keyword>
<proteinExistence type="inferred from homology"/>
<dbReference type="PANTHER" id="PTHR47642:SF7">
    <property type="entry name" value="ATP-DEPENDENT DNA HELICASE PIF1"/>
    <property type="match status" value="1"/>
</dbReference>
<dbReference type="Pfam" id="PF21530">
    <property type="entry name" value="Pif1_2B_dom"/>
    <property type="match status" value="1"/>
</dbReference>
<dbReference type="InterPro" id="IPR027417">
    <property type="entry name" value="P-loop_NTPase"/>
</dbReference>
<accession>A0A2R5GPI1</accession>
<sequence>MLNEKQRAALDAVKGGENVFVTGPAGVGKSLLIRKVLEWAEGLHMPVHVTATTGVAAAIVDGTTLHAWGGIGLGERDARWYAKKLRGRGGWAYARYRQTKLLVIDELSMADVTYMAKLEHVARLVRRDSRPFGGIQLMLLGDFYQLGPVQKGRRPQFIFDSELWEKLVSKTIHLTEVYRQADPQFVDLLQRVRVGDVGDDLSQIIRSSTEHSLVNDAGVEPTVLYCRNVDVDRANKAELSRLPGEAAEFKAVDFFASRAAQQLHGGNFTLPATLQLKIGAQVMLLRNLDQDAKLVNGSRGVVEALGSGCVTVRFAAGTTRVIEAHEQHIGGTPQKRLASRKQIPLRLAYALTIHKSQGLSIDVLDIDLRGCFAHGQAYVALSRATAFKATRIKNFTKGAVIVDEAVASFYANH</sequence>
<dbReference type="GO" id="GO:0006310">
    <property type="term" value="P:DNA recombination"/>
    <property type="evidence" value="ECO:0007669"/>
    <property type="project" value="UniProtKB-KW"/>
</dbReference>
<keyword evidence="1" id="KW-0234">DNA repair</keyword>
<keyword evidence="1" id="KW-0067">ATP-binding</keyword>
<comment type="cofactor">
    <cofactor evidence="1">
        <name>Mg(2+)</name>
        <dbReference type="ChEBI" id="CHEBI:18420"/>
    </cofactor>
</comment>
<name>A0A2R5GPI1_9STRA</name>
<dbReference type="CDD" id="cd18809">
    <property type="entry name" value="SF1_C_RecD"/>
    <property type="match status" value="1"/>
</dbReference>
<dbReference type="CDD" id="cd18037">
    <property type="entry name" value="DEXSc_Pif1_like"/>
    <property type="match status" value="1"/>
</dbReference>
<dbReference type="GO" id="GO:0005524">
    <property type="term" value="F:ATP binding"/>
    <property type="evidence" value="ECO:0007669"/>
    <property type="project" value="UniProtKB-KW"/>
</dbReference>
<keyword evidence="1" id="KW-0227">DNA damage</keyword>
<gene>
    <name evidence="3" type="ORF">FCC1311_090112</name>
</gene>
<comment type="catalytic activity">
    <reaction evidence="1">
        <text>ATP + H2O = ADP + phosphate + H(+)</text>
        <dbReference type="Rhea" id="RHEA:13065"/>
        <dbReference type="ChEBI" id="CHEBI:15377"/>
        <dbReference type="ChEBI" id="CHEBI:15378"/>
        <dbReference type="ChEBI" id="CHEBI:30616"/>
        <dbReference type="ChEBI" id="CHEBI:43474"/>
        <dbReference type="ChEBI" id="CHEBI:456216"/>
        <dbReference type="EC" id="5.6.2.3"/>
    </reaction>
</comment>
<dbReference type="SUPFAM" id="SSF52540">
    <property type="entry name" value="P-loop containing nucleoside triphosphate hydrolases"/>
    <property type="match status" value="2"/>
</dbReference>
<dbReference type="Gene3D" id="3.40.50.300">
    <property type="entry name" value="P-loop containing nucleotide triphosphate hydrolases"/>
    <property type="match status" value="2"/>
</dbReference>
<reference evidence="3 4" key="1">
    <citation type="submission" date="2017-12" db="EMBL/GenBank/DDBJ databases">
        <title>Sequencing, de novo assembly and annotation of complete genome of a new Thraustochytrid species, strain FCC1311.</title>
        <authorList>
            <person name="Sedici K."/>
            <person name="Godart F."/>
            <person name="Aiese Cigliano R."/>
            <person name="Sanseverino W."/>
            <person name="Barakat M."/>
            <person name="Ortet P."/>
            <person name="Marechal E."/>
            <person name="Cagnac O."/>
            <person name="Amato A."/>
        </authorList>
    </citation>
    <scope>NUCLEOTIDE SEQUENCE [LARGE SCALE GENOMIC DNA]</scope>
</reference>
<dbReference type="Proteomes" id="UP000241890">
    <property type="component" value="Unassembled WGS sequence"/>
</dbReference>
<protein>
    <recommendedName>
        <fullName evidence="1">ATP-dependent DNA helicase</fullName>
        <ecNumber evidence="1">5.6.2.3</ecNumber>
    </recommendedName>
</protein>
<dbReference type="InterPro" id="IPR010285">
    <property type="entry name" value="DNA_helicase_pif1-like_DEAD"/>
</dbReference>
<dbReference type="EMBL" id="BEYU01000130">
    <property type="protein sequence ID" value="GBG32786.1"/>
    <property type="molecule type" value="Genomic_DNA"/>
</dbReference>
<comment type="similarity">
    <text evidence="1">Belongs to the helicase family.</text>
</comment>
<dbReference type="GO" id="GO:0000723">
    <property type="term" value="P:telomere maintenance"/>
    <property type="evidence" value="ECO:0007669"/>
    <property type="project" value="InterPro"/>
</dbReference>
<dbReference type="OrthoDB" id="204514at2759"/>
<dbReference type="InterPro" id="IPR051055">
    <property type="entry name" value="PIF1_helicase"/>
</dbReference>
<dbReference type="InParanoid" id="A0A2R5GPI1"/>
<feature type="domain" description="AAA+ ATPase" evidence="2">
    <location>
        <begin position="15"/>
        <end position="169"/>
    </location>
</feature>
<organism evidence="3 4">
    <name type="scientific">Hondaea fermentalgiana</name>
    <dbReference type="NCBI Taxonomy" id="2315210"/>
    <lineage>
        <taxon>Eukaryota</taxon>
        <taxon>Sar</taxon>
        <taxon>Stramenopiles</taxon>
        <taxon>Bigyra</taxon>
        <taxon>Labyrinthulomycetes</taxon>
        <taxon>Thraustochytrida</taxon>
        <taxon>Thraustochytriidae</taxon>
        <taxon>Hondaea</taxon>
    </lineage>
</organism>
<keyword evidence="1" id="KW-0547">Nucleotide-binding</keyword>
<comment type="caution">
    <text evidence="3">The sequence shown here is derived from an EMBL/GenBank/DDBJ whole genome shotgun (WGS) entry which is preliminary data.</text>
</comment>
<dbReference type="Pfam" id="PF05970">
    <property type="entry name" value="PIF1"/>
    <property type="match status" value="1"/>
</dbReference>